<proteinExistence type="predicted"/>
<dbReference type="AlphaFoldDB" id="A0AA35YVG2"/>
<sequence length="108" mass="12600">MDEMHAKFVIDSHFKSQPKGANLDDKSMNNSQEDIDVSIMMIDPEILPQDMLKKYITFAKLHVFPKLHDAGLEKFTQVYDKLISESLVCFVIKKSVYYLRPYNPIEDE</sequence>
<organism evidence="1 2">
    <name type="scientific">Lactuca saligna</name>
    <name type="common">Willowleaf lettuce</name>
    <dbReference type="NCBI Taxonomy" id="75948"/>
    <lineage>
        <taxon>Eukaryota</taxon>
        <taxon>Viridiplantae</taxon>
        <taxon>Streptophyta</taxon>
        <taxon>Embryophyta</taxon>
        <taxon>Tracheophyta</taxon>
        <taxon>Spermatophyta</taxon>
        <taxon>Magnoliopsida</taxon>
        <taxon>eudicotyledons</taxon>
        <taxon>Gunneridae</taxon>
        <taxon>Pentapetalae</taxon>
        <taxon>asterids</taxon>
        <taxon>campanulids</taxon>
        <taxon>Asterales</taxon>
        <taxon>Asteraceae</taxon>
        <taxon>Cichorioideae</taxon>
        <taxon>Cichorieae</taxon>
        <taxon>Lactucinae</taxon>
        <taxon>Lactuca</taxon>
    </lineage>
</organism>
<evidence type="ECO:0000313" key="2">
    <source>
        <dbReference type="Proteomes" id="UP001177003"/>
    </source>
</evidence>
<accession>A0AA35YVG2</accession>
<dbReference type="Gene3D" id="3.40.50.300">
    <property type="entry name" value="P-loop containing nucleotide triphosphate hydrolases"/>
    <property type="match status" value="1"/>
</dbReference>
<dbReference type="Proteomes" id="UP001177003">
    <property type="component" value="Chromosome 4"/>
</dbReference>
<gene>
    <name evidence="1" type="ORF">LSALG_LOCUS20723</name>
</gene>
<dbReference type="EMBL" id="OX465080">
    <property type="protein sequence ID" value="CAI9281003.1"/>
    <property type="molecule type" value="Genomic_DNA"/>
</dbReference>
<name>A0AA35YVG2_LACSI</name>
<keyword evidence="2" id="KW-1185">Reference proteome</keyword>
<protein>
    <submittedName>
        <fullName evidence="1">Uncharacterized protein</fullName>
    </submittedName>
</protein>
<reference evidence="1" key="1">
    <citation type="submission" date="2023-04" db="EMBL/GenBank/DDBJ databases">
        <authorList>
            <person name="Vijverberg K."/>
            <person name="Xiong W."/>
            <person name="Schranz E."/>
        </authorList>
    </citation>
    <scope>NUCLEOTIDE SEQUENCE</scope>
</reference>
<dbReference type="InterPro" id="IPR027417">
    <property type="entry name" value="P-loop_NTPase"/>
</dbReference>
<evidence type="ECO:0000313" key="1">
    <source>
        <dbReference type="EMBL" id="CAI9281003.1"/>
    </source>
</evidence>